<dbReference type="AlphaFoldDB" id="A0AA86XVK9"/>
<organism evidence="1 2">
    <name type="scientific">Listeria monocytogenes</name>
    <dbReference type="NCBI Taxonomy" id="1639"/>
    <lineage>
        <taxon>Bacteria</taxon>
        <taxon>Bacillati</taxon>
        <taxon>Bacillota</taxon>
        <taxon>Bacilli</taxon>
        <taxon>Bacillales</taxon>
        <taxon>Listeriaceae</taxon>
        <taxon>Listeria</taxon>
    </lineage>
</organism>
<comment type="caution">
    <text evidence="1">The sequence shown here is derived from an EMBL/GenBank/DDBJ whole genome shotgun (WGS) entry which is preliminary data.</text>
</comment>
<evidence type="ECO:0000313" key="2">
    <source>
        <dbReference type="Proteomes" id="UP000356407"/>
    </source>
</evidence>
<dbReference type="Proteomes" id="UP000356407">
    <property type="component" value="Unassembled WGS sequence"/>
</dbReference>
<evidence type="ECO:0000313" key="1">
    <source>
        <dbReference type="EMBL" id="EAC3883513.1"/>
    </source>
</evidence>
<gene>
    <name evidence="1" type="ORF">B4X68_16070</name>
</gene>
<sequence>MFKEREIIFTTNLMYVKPYTQKIKSIIWNKCESTCEVEDRSFDSDETPTIALYFVVTDDQFQKLQMAIPKLLPDLVSKGGIQYE</sequence>
<name>A0AA86XVK9_LISMN</name>
<reference evidence="1 2" key="1">
    <citation type="submission" date="2018-08" db="EMBL/GenBank/DDBJ databases">
        <authorList>
            <consortium name="GenomeTrakr: Next Generation Sequencing Network for Food Pathogen Tracability"/>
        </authorList>
    </citation>
    <scope>NUCLEOTIDE SEQUENCE [LARGE SCALE GENOMIC DNA]</scope>
    <source>
        <strain evidence="1 2">CFSAN060999</strain>
    </source>
</reference>
<dbReference type="EMBL" id="AAAICE010000031">
    <property type="protein sequence ID" value="EAC3883513.1"/>
    <property type="molecule type" value="Genomic_DNA"/>
</dbReference>
<accession>A0AA86XVK9</accession>
<proteinExistence type="predicted"/>
<protein>
    <submittedName>
        <fullName evidence="1">Uncharacterized protein</fullName>
    </submittedName>
</protein>